<comment type="subcellular location">
    <subcellularLocation>
        <location evidence="1">Membrane</location>
    </subcellularLocation>
</comment>
<protein>
    <submittedName>
        <fullName evidence="6">Uncharacterized protein LOC113859717</fullName>
    </submittedName>
</protein>
<dbReference type="Proteomes" id="UP000694853">
    <property type="component" value="Unplaced"/>
</dbReference>
<feature type="compositionally biased region" description="Polar residues" evidence="3">
    <location>
        <begin position="1"/>
        <end position="18"/>
    </location>
</feature>
<dbReference type="AlphaFoldDB" id="A0A8B8KXY5"/>
<evidence type="ECO:0000256" key="2">
    <source>
        <dbReference type="ARBA" id="ARBA00023136"/>
    </source>
</evidence>
<dbReference type="OrthoDB" id="674678at2759"/>
<evidence type="ECO:0000313" key="5">
    <source>
        <dbReference type="Proteomes" id="UP000694853"/>
    </source>
</evidence>
<feature type="transmembrane region" description="Helical" evidence="4">
    <location>
        <begin position="35"/>
        <end position="58"/>
    </location>
</feature>
<dbReference type="PANTHER" id="PTHR31234:SF65">
    <property type="entry name" value="LATE EMBRYOGENESIS ABUNDANT PROTEIN, LEA_2 SUBGROUP"/>
    <property type="match status" value="1"/>
</dbReference>
<reference evidence="5" key="1">
    <citation type="journal article" date="2019" name="Toxins">
        <title>Detection of Abrin-Like and Prepropulchellin-Like Toxin Genes and Transcripts Using Whole Genome Sequencing and Full-Length Transcript Sequencing of Abrus precatorius.</title>
        <authorList>
            <person name="Hovde B.T."/>
            <person name="Daligault H.E."/>
            <person name="Hanschen E.R."/>
            <person name="Kunde Y.A."/>
            <person name="Johnson M.B."/>
            <person name="Starkenburg S.R."/>
            <person name="Johnson S.L."/>
        </authorList>
    </citation>
    <scope>NUCLEOTIDE SEQUENCE [LARGE SCALE GENOMIC DNA]</scope>
</reference>
<organism evidence="5 6">
    <name type="scientific">Abrus precatorius</name>
    <name type="common">Indian licorice</name>
    <name type="synonym">Glycine abrus</name>
    <dbReference type="NCBI Taxonomy" id="3816"/>
    <lineage>
        <taxon>Eukaryota</taxon>
        <taxon>Viridiplantae</taxon>
        <taxon>Streptophyta</taxon>
        <taxon>Embryophyta</taxon>
        <taxon>Tracheophyta</taxon>
        <taxon>Spermatophyta</taxon>
        <taxon>Magnoliopsida</taxon>
        <taxon>eudicotyledons</taxon>
        <taxon>Gunneridae</taxon>
        <taxon>Pentapetalae</taxon>
        <taxon>rosids</taxon>
        <taxon>fabids</taxon>
        <taxon>Fabales</taxon>
        <taxon>Fabaceae</taxon>
        <taxon>Papilionoideae</taxon>
        <taxon>50 kb inversion clade</taxon>
        <taxon>NPAAA clade</taxon>
        <taxon>indigoferoid/millettioid clade</taxon>
        <taxon>Abreae</taxon>
        <taxon>Abrus</taxon>
    </lineage>
</organism>
<evidence type="ECO:0000256" key="3">
    <source>
        <dbReference type="SAM" id="MobiDB-lite"/>
    </source>
</evidence>
<dbReference type="GO" id="GO:0016020">
    <property type="term" value="C:membrane"/>
    <property type="evidence" value="ECO:0007669"/>
    <property type="project" value="UniProtKB-SubCell"/>
</dbReference>
<gene>
    <name evidence="6" type="primary">LOC113859717</name>
</gene>
<dbReference type="GO" id="GO:0098542">
    <property type="term" value="P:defense response to other organism"/>
    <property type="evidence" value="ECO:0007669"/>
    <property type="project" value="InterPro"/>
</dbReference>
<reference evidence="6" key="2">
    <citation type="submission" date="2025-08" db="UniProtKB">
        <authorList>
            <consortium name="RefSeq"/>
        </authorList>
    </citation>
    <scope>IDENTIFICATION</scope>
    <source>
        <tissue evidence="6">Young leaves</tissue>
    </source>
</reference>
<accession>A0A8B8KXY5</accession>
<proteinExistence type="predicted"/>
<evidence type="ECO:0000256" key="4">
    <source>
        <dbReference type="SAM" id="Phobius"/>
    </source>
</evidence>
<dbReference type="KEGG" id="aprc:113859717"/>
<dbReference type="InterPro" id="IPR044839">
    <property type="entry name" value="NDR1-like"/>
</dbReference>
<evidence type="ECO:0000313" key="6">
    <source>
        <dbReference type="RefSeq" id="XP_027348223.1"/>
    </source>
</evidence>
<keyword evidence="2 4" id="KW-0472">Membrane</keyword>
<keyword evidence="5" id="KW-1185">Reference proteome</keyword>
<sequence length="211" mass="22905">MKHNPIESQVSKGNSDSPTYPEPEILATKGRGLKICLIVSFLFFIIIATVLVTLYFTIFKPKNPDIFVHPVDLDNFQLLSPNSTNAPLGMVITIVNPNYGSFSYSNSTGYVKYRDTIIAEVPLVSNSVPARSTVNVSTSAGVMTGKLLGNVDFLSDIEDMVFNLTSMATLPGKASVLNIFKLKATVYISCDMSFNISAIEADSSCTSKIDL</sequence>
<feature type="region of interest" description="Disordered" evidence="3">
    <location>
        <begin position="1"/>
        <end position="21"/>
    </location>
</feature>
<dbReference type="GeneID" id="113859717"/>
<keyword evidence="4" id="KW-1133">Transmembrane helix</keyword>
<dbReference type="RefSeq" id="XP_027348223.1">
    <property type="nucleotide sequence ID" value="XM_027492422.1"/>
</dbReference>
<dbReference type="PANTHER" id="PTHR31234">
    <property type="entry name" value="LATE EMBRYOGENESIS ABUNDANT (LEA) HYDROXYPROLINE-RICH GLYCOPROTEIN FAMILY"/>
    <property type="match status" value="1"/>
</dbReference>
<evidence type="ECO:0000256" key="1">
    <source>
        <dbReference type="ARBA" id="ARBA00004370"/>
    </source>
</evidence>
<name>A0A8B8KXY5_ABRPR</name>
<keyword evidence="4" id="KW-0812">Transmembrane</keyword>